<sequence>MAATLVLVREVFGGVENYCKKYMGLKSTDIEIIRQNLLPPLPLPPPFVHIDGVDNARGVGVLSQFSSIRIKPDIIHRSADPIRITSVGEKELFGRKIRTITDMRLNREPDLKLDIEGIEWLFVQDASSSVERTYLEVAAELEEYEKSPLTAFIKAYDEILQTNGYAFKNFFTHLRDKPNQPVLVHCSAGKDRTGIAVALLLMVLGVHDCSIVKDYTLSRVGLASAMPRLMTEFKARNQAYKDNPVGLKNFLSAFPETMSATLALVREKYDGVESYCKKYMQLESEDLGKIRQNLLLGVHHPAKSGYGHHAM</sequence>
<accession>F8P718</accession>
<feature type="domain" description="Tyrosine specific protein phosphatases" evidence="1">
    <location>
        <begin position="168"/>
        <end position="230"/>
    </location>
</feature>
<dbReference type="InterPro" id="IPR029021">
    <property type="entry name" value="Prot-tyrosine_phosphatase-like"/>
</dbReference>
<name>F8P718_SERL9</name>
<dbReference type="AlphaFoldDB" id="F8P718"/>
<dbReference type="PANTHER" id="PTHR31126">
    <property type="entry name" value="TYROSINE-PROTEIN PHOSPHATASE"/>
    <property type="match status" value="1"/>
</dbReference>
<gene>
    <name evidence="2" type="ORF">SERLADRAFT_452367</name>
</gene>
<reference evidence="2" key="1">
    <citation type="submission" date="2011-04" db="EMBL/GenBank/DDBJ databases">
        <title>Evolution of plant cell wall degrading machinery underlies the functional diversity of forest fungi.</title>
        <authorList>
            <consortium name="US DOE Joint Genome Institute (JGI-PGF)"/>
            <person name="Eastwood D.C."/>
            <person name="Floudas D."/>
            <person name="Binder M."/>
            <person name="Majcherczyk A."/>
            <person name="Schneider P."/>
            <person name="Aerts A."/>
            <person name="Asiegbu F.O."/>
            <person name="Baker S.E."/>
            <person name="Barry K."/>
            <person name="Bendiksby M."/>
            <person name="Blumentritt M."/>
            <person name="Coutinho P.M."/>
            <person name="Cullen D."/>
            <person name="Cullen D."/>
            <person name="Gathman A."/>
            <person name="Goodell B."/>
            <person name="Henrissat B."/>
            <person name="Ihrmark K."/>
            <person name="Kauserud H."/>
            <person name="Kohler A."/>
            <person name="LaButti K."/>
            <person name="Lapidus A."/>
            <person name="Lavin J.L."/>
            <person name="Lee Y.-H."/>
            <person name="Lindquist E."/>
            <person name="Lilly W."/>
            <person name="Lucas S."/>
            <person name="Morin E."/>
            <person name="Murat C."/>
            <person name="Oguiza J.A."/>
            <person name="Park J."/>
            <person name="Pisabarro A.G."/>
            <person name="Riley R."/>
            <person name="Rosling A."/>
            <person name="Salamov A."/>
            <person name="Schmidt O."/>
            <person name="Schmutz J."/>
            <person name="Skrede I."/>
            <person name="Stenlid J."/>
            <person name="Wiebenga A."/>
            <person name="Xie X."/>
            <person name="Kues U."/>
            <person name="Hibbett D.S."/>
            <person name="Hoffmeister D."/>
            <person name="Hogberg N."/>
            <person name="Martin F."/>
            <person name="Grigoriev I.V."/>
            <person name="Watkinson S.C."/>
        </authorList>
    </citation>
    <scope>NUCLEOTIDE SEQUENCE</scope>
    <source>
        <strain evidence="2">S7.9</strain>
    </source>
</reference>
<dbReference type="InterPro" id="IPR000387">
    <property type="entry name" value="Tyr_Pase_dom"/>
</dbReference>
<evidence type="ECO:0000259" key="1">
    <source>
        <dbReference type="PROSITE" id="PS50056"/>
    </source>
</evidence>
<dbReference type="RefSeq" id="XP_007322191.1">
    <property type="nucleotide sequence ID" value="XM_007322129.1"/>
</dbReference>
<dbReference type="SUPFAM" id="SSF52799">
    <property type="entry name" value="(Phosphotyrosine protein) phosphatases II"/>
    <property type="match status" value="1"/>
</dbReference>
<dbReference type="InterPro" id="IPR026893">
    <property type="entry name" value="Tyr/Ser_Pase_IphP-type"/>
</dbReference>
<dbReference type="PANTHER" id="PTHR31126:SF1">
    <property type="entry name" value="TYROSINE SPECIFIC PROTEIN PHOSPHATASES DOMAIN-CONTAINING PROTEIN"/>
    <property type="match status" value="1"/>
</dbReference>
<protein>
    <recommendedName>
        <fullName evidence="1">Tyrosine specific protein phosphatases domain-containing protein</fullName>
    </recommendedName>
</protein>
<evidence type="ECO:0000313" key="2">
    <source>
        <dbReference type="EMBL" id="EGO21234.1"/>
    </source>
</evidence>
<dbReference type="OrthoDB" id="9988524at2759"/>
<dbReference type="HOGENOM" id="CLU_057546_1_2_1"/>
<dbReference type="PROSITE" id="PS50056">
    <property type="entry name" value="TYR_PHOSPHATASE_2"/>
    <property type="match status" value="1"/>
</dbReference>
<organism>
    <name type="scientific">Serpula lacrymans var. lacrymans (strain S7.9)</name>
    <name type="common">Dry rot fungus</name>
    <dbReference type="NCBI Taxonomy" id="578457"/>
    <lineage>
        <taxon>Eukaryota</taxon>
        <taxon>Fungi</taxon>
        <taxon>Dikarya</taxon>
        <taxon>Basidiomycota</taxon>
        <taxon>Agaricomycotina</taxon>
        <taxon>Agaricomycetes</taxon>
        <taxon>Agaricomycetidae</taxon>
        <taxon>Boletales</taxon>
        <taxon>Coniophorineae</taxon>
        <taxon>Serpulaceae</taxon>
        <taxon>Serpula</taxon>
    </lineage>
</organism>
<dbReference type="GeneID" id="18816827"/>
<dbReference type="EMBL" id="GL945439">
    <property type="protein sequence ID" value="EGO21234.1"/>
    <property type="molecule type" value="Genomic_DNA"/>
</dbReference>
<dbReference type="GO" id="GO:0004721">
    <property type="term" value="F:phosphoprotein phosphatase activity"/>
    <property type="evidence" value="ECO:0007669"/>
    <property type="project" value="InterPro"/>
</dbReference>
<proteinExistence type="predicted"/>
<dbReference type="KEGG" id="sla:SERLADRAFT_452367"/>
<dbReference type="Pfam" id="PF13350">
    <property type="entry name" value="Y_phosphatase3"/>
    <property type="match status" value="1"/>
</dbReference>
<dbReference type="Gene3D" id="3.90.190.10">
    <property type="entry name" value="Protein tyrosine phosphatase superfamily"/>
    <property type="match status" value="1"/>
</dbReference>
<dbReference type="PROSITE" id="PS00383">
    <property type="entry name" value="TYR_PHOSPHATASE_1"/>
    <property type="match status" value="1"/>
</dbReference>
<dbReference type="InterPro" id="IPR016130">
    <property type="entry name" value="Tyr_Pase_AS"/>
</dbReference>
<dbReference type="Proteomes" id="UP000008064">
    <property type="component" value="Unassembled WGS sequence"/>
</dbReference>